<dbReference type="PROSITE" id="PS50181">
    <property type="entry name" value="FBOX"/>
    <property type="match status" value="1"/>
</dbReference>
<dbReference type="Pfam" id="PF07734">
    <property type="entry name" value="FBA_1"/>
    <property type="match status" value="1"/>
</dbReference>
<dbReference type="SMART" id="SM00256">
    <property type="entry name" value="FBOX"/>
    <property type="match status" value="1"/>
</dbReference>
<dbReference type="Proteomes" id="UP000653305">
    <property type="component" value="Unassembled WGS sequence"/>
</dbReference>
<dbReference type="SUPFAM" id="SSF81383">
    <property type="entry name" value="F-box domain"/>
    <property type="match status" value="1"/>
</dbReference>
<dbReference type="PANTHER" id="PTHR31672">
    <property type="entry name" value="BNACNNG10540D PROTEIN"/>
    <property type="match status" value="1"/>
</dbReference>
<dbReference type="NCBIfam" id="TIGR01640">
    <property type="entry name" value="F_box_assoc_1"/>
    <property type="match status" value="1"/>
</dbReference>
<evidence type="ECO:0000313" key="2">
    <source>
        <dbReference type="EMBL" id="GFQ01015.1"/>
    </source>
</evidence>
<dbReference type="InterPro" id="IPR001810">
    <property type="entry name" value="F-box_dom"/>
</dbReference>
<dbReference type="InterPro" id="IPR036047">
    <property type="entry name" value="F-box-like_dom_sf"/>
</dbReference>
<keyword evidence="3" id="KW-1185">Reference proteome</keyword>
<dbReference type="OrthoDB" id="913616at2759"/>
<dbReference type="InterPro" id="IPR050796">
    <property type="entry name" value="SCF_F-box_component"/>
</dbReference>
<organism evidence="2 3">
    <name type="scientific">Phtheirospermum japonicum</name>
    <dbReference type="NCBI Taxonomy" id="374723"/>
    <lineage>
        <taxon>Eukaryota</taxon>
        <taxon>Viridiplantae</taxon>
        <taxon>Streptophyta</taxon>
        <taxon>Embryophyta</taxon>
        <taxon>Tracheophyta</taxon>
        <taxon>Spermatophyta</taxon>
        <taxon>Magnoliopsida</taxon>
        <taxon>eudicotyledons</taxon>
        <taxon>Gunneridae</taxon>
        <taxon>Pentapetalae</taxon>
        <taxon>asterids</taxon>
        <taxon>lamiids</taxon>
        <taxon>Lamiales</taxon>
        <taxon>Orobanchaceae</taxon>
        <taxon>Orobanchaceae incertae sedis</taxon>
        <taxon>Phtheirospermum</taxon>
    </lineage>
</organism>
<dbReference type="PANTHER" id="PTHR31672:SF13">
    <property type="entry name" value="F-BOX PROTEIN CPR30-LIKE"/>
    <property type="match status" value="1"/>
</dbReference>
<protein>
    <submittedName>
        <fullName evidence="2">F-box protein cpr30</fullName>
    </submittedName>
</protein>
<dbReference type="CDD" id="cd22157">
    <property type="entry name" value="F-box_AtFBW1-like"/>
    <property type="match status" value="1"/>
</dbReference>
<dbReference type="AlphaFoldDB" id="A0A830CY06"/>
<dbReference type="Pfam" id="PF00646">
    <property type="entry name" value="F-box"/>
    <property type="match status" value="1"/>
</dbReference>
<dbReference type="EMBL" id="BMAC01000652">
    <property type="protein sequence ID" value="GFQ01015.1"/>
    <property type="molecule type" value="Genomic_DNA"/>
</dbReference>
<accession>A0A830CY06</accession>
<dbReference type="SUPFAM" id="SSF50965">
    <property type="entry name" value="Galactose oxidase, central domain"/>
    <property type="match status" value="1"/>
</dbReference>
<dbReference type="InterPro" id="IPR017451">
    <property type="entry name" value="F-box-assoc_interact_dom"/>
</dbReference>
<gene>
    <name evidence="2" type="ORF">PHJA_002245400</name>
</gene>
<dbReference type="Gene3D" id="1.20.1280.50">
    <property type="match status" value="1"/>
</dbReference>
<dbReference type="InterPro" id="IPR011043">
    <property type="entry name" value="Gal_Oxase/kelch_b-propeller"/>
</dbReference>
<reference evidence="2" key="1">
    <citation type="submission" date="2020-07" db="EMBL/GenBank/DDBJ databases">
        <title>Ethylene signaling mediates host invasion by parasitic plants.</title>
        <authorList>
            <person name="Yoshida S."/>
        </authorList>
    </citation>
    <scope>NUCLEOTIDE SEQUENCE</scope>
    <source>
        <strain evidence="2">Okayama</strain>
    </source>
</reference>
<dbReference type="InterPro" id="IPR006527">
    <property type="entry name" value="F-box-assoc_dom_typ1"/>
</dbReference>
<evidence type="ECO:0000259" key="1">
    <source>
        <dbReference type="PROSITE" id="PS50181"/>
    </source>
</evidence>
<evidence type="ECO:0000313" key="3">
    <source>
        <dbReference type="Proteomes" id="UP000653305"/>
    </source>
</evidence>
<sequence>MATEVTSINHLPNDTVQSILSRLPVQTLLTLRSVSKSWKSIISDPTFVRIHLQRQHHPNTLHNLFLRKLSTSHRGSIIDHFSLVRARDKRLDCPRPGWHNVLCTCEGVMLLTIYSRDSYRAFMLWNPSTRTESKLFSFPYKFQCRPAKHGLCHDPVTGDFKVVVAFDKHYAVYSCKDDAWSEPMDFRYSCEMGATEGVFVDGVIYWVALDGEEEACQSREIIYFDPKDDGFKKLEKPEDIIQGIGNGVFNLVVLRGCLCLYGHTRSDKTAIRIWMKEKGQDRNAWTELMMIENEKPDVWFKPMCLLENNTKILLELEREGFVVYNPCEKTFGEINDYSCFQVKMFPCWESLLFPLECLRRPKRKRSRPLKFT</sequence>
<proteinExistence type="predicted"/>
<name>A0A830CY06_9LAMI</name>
<feature type="domain" description="F-box" evidence="1">
    <location>
        <begin position="5"/>
        <end position="50"/>
    </location>
</feature>
<comment type="caution">
    <text evidence="2">The sequence shown here is derived from an EMBL/GenBank/DDBJ whole genome shotgun (WGS) entry which is preliminary data.</text>
</comment>